<name>A0A1F2WGA5_9ACTN</name>
<dbReference type="EMBL" id="MELK01000051">
    <property type="protein sequence ID" value="OFW55861.1"/>
    <property type="molecule type" value="Genomic_DNA"/>
</dbReference>
<reference evidence="1 2" key="1">
    <citation type="journal article" date="2016" name="Nat. Commun.">
        <title>Thousands of microbial genomes shed light on interconnected biogeochemical processes in an aquifer system.</title>
        <authorList>
            <person name="Anantharaman K."/>
            <person name="Brown C.T."/>
            <person name="Hug L.A."/>
            <person name="Sharon I."/>
            <person name="Castelle C.J."/>
            <person name="Probst A.J."/>
            <person name="Thomas B.C."/>
            <person name="Singh A."/>
            <person name="Wilkins M.J."/>
            <person name="Karaoz U."/>
            <person name="Brodie E.L."/>
            <person name="Williams K.H."/>
            <person name="Hubbard S.S."/>
            <person name="Banfield J.F."/>
        </authorList>
    </citation>
    <scope>NUCLEOTIDE SEQUENCE [LARGE SCALE GENOMIC DNA]</scope>
</reference>
<accession>A0A1F2WGA5</accession>
<comment type="caution">
    <text evidence="1">The sequence shown here is derived from an EMBL/GenBank/DDBJ whole genome shotgun (WGS) entry which is preliminary data.</text>
</comment>
<sequence length="152" mass="16965">MIVVGPNEGVAVELRAQKVWLQDQFRKLAERDVNNEPSAQRNLSLAMVCAALADNARMRCDARDAEIRDATLHEYGVRYGVGWVQSNTAQVRADAGVRISKDPIFKEAASANEMYGRWSVMYSQLATAMNSAKLNRELHNILRALDESTPKT</sequence>
<organism evidence="1 2">
    <name type="scientific">Candidatus Solincola sediminis</name>
    <dbReference type="NCBI Taxonomy" id="1797199"/>
    <lineage>
        <taxon>Bacteria</taxon>
        <taxon>Bacillati</taxon>
        <taxon>Actinomycetota</taxon>
        <taxon>Candidatus Geothermincolia</taxon>
        <taxon>Candidatus Geothermincolales</taxon>
        <taxon>Candidatus Geothermincolaceae</taxon>
        <taxon>Candidatus Solincola</taxon>
    </lineage>
</organism>
<dbReference type="Proteomes" id="UP000177876">
    <property type="component" value="Unassembled WGS sequence"/>
</dbReference>
<proteinExistence type="predicted"/>
<evidence type="ECO:0000313" key="1">
    <source>
        <dbReference type="EMBL" id="OFW55861.1"/>
    </source>
</evidence>
<protein>
    <submittedName>
        <fullName evidence="1">Uncharacterized protein</fullName>
    </submittedName>
</protein>
<evidence type="ECO:0000313" key="2">
    <source>
        <dbReference type="Proteomes" id="UP000177876"/>
    </source>
</evidence>
<gene>
    <name evidence="1" type="ORF">A2Y75_05450</name>
</gene>
<dbReference type="AlphaFoldDB" id="A0A1F2WGA5"/>
<dbReference type="STRING" id="1797197.A2Y75_05450"/>